<dbReference type="RefSeq" id="XP_002486236.1">
    <property type="nucleotide sequence ID" value="XM_002486191.1"/>
</dbReference>
<dbReference type="VEuPathDB" id="FungiDB:TSTA_102280"/>
<dbReference type="SUPFAM" id="SSF56112">
    <property type="entry name" value="Protein kinase-like (PK-like)"/>
    <property type="match status" value="1"/>
</dbReference>
<evidence type="ECO:0000313" key="3">
    <source>
        <dbReference type="Proteomes" id="UP000001745"/>
    </source>
</evidence>
<sequence length="386" mass="43243">MATSSNYLPPALTADSITDLILALNLPKPTSIEPLEAAASFHSIYLINFSALVATDIPVRAEKDGTLALVLRVSGRQLPSIKTLNEVGVMNWVRKNTHIPVPAIVRYDATENNLIGHEFTLLEKAPGVSVDKIYDTLSTETKTKMSGYVGGLTLRDNGEIARGPLLDEYFWQLPDLEQYWSSPGMHETLDTLNPIAADGFPNYVSFNVACLERYIHAIEVHPLLDPYRDMVPRLRSFILALQTSVNIDELNRVAYVLAHKDMHFANIMCDPEEPGCPITAVLDWEFSGVVPAPRWNPPRAFLWNMKSTPEDKAEQTRMEELFEQVCHERGAQSILEETKMNAAQESMQTVVNHVRAIVEVCPRGQASDRTRQWRKVAEAAMEKFGV</sequence>
<evidence type="ECO:0000259" key="1">
    <source>
        <dbReference type="Pfam" id="PF01636"/>
    </source>
</evidence>
<dbReference type="STRING" id="441959.B8MNA9"/>
<keyword evidence="3" id="KW-1185">Reference proteome</keyword>
<proteinExistence type="predicted"/>
<dbReference type="PhylomeDB" id="B8MNA9"/>
<dbReference type="Pfam" id="PF01636">
    <property type="entry name" value="APH"/>
    <property type="match status" value="1"/>
</dbReference>
<dbReference type="eggNOG" id="ENOG502SK0A">
    <property type="taxonomic scope" value="Eukaryota"/>
</dbReference>
<dbReference type="AlphaFoldDB" id="B8MNA9"/>
<dbReference type="OMA" id="HLPRIKT"/>
<accession>B8MNA9</accession>
<organism evidence="2 3">
    <name type="scientific">Talaromyces stipitatus (strain ATCC 10500 / CBS 375.48 / QM 6759 / NRRL 1006)</name>
    <name type="common">Penicillium stipitatum</name>
    <dbReference type="NCBI Taxonomy" id="441959"/>
    <lineage>
        <taxon>Eukaryota</taxon>
        <taxon>Fungi</taxon>
        <taxon>Dikarya</taxon>
        <taxon>Ascomycota</taxon>
        <taxon>Pezizomycotina</taxon>
        <taxon>Eurotiomycetes</taxon>
        <taxon>Eurotiomycetidae</taxon>
        <taxon>Eurotiales</taxon>
        <taxon>Trichocomaceae</taxon>
        <taxon>Talaromyces</taxon>
        <taxon>Talaromyces sect. Talaromyces</taxon>
    </lineage>
</organism>
<dbReference type="InterPro" id="IPR002575">
    <property type="entry name" value="Aminoglycoside_PTrfase"/>
</dbReference>
<gene>
    <name evidence="2" type="ORF">TSTA_102280</name>
</gene>
<protein>
    <recommendedName>
        <fullName evidence="1">Aminoglycoside phosphotransferase domain-containing protein</fullName>
    </recommendedName>
</protein>
<feature type="domain" description="Aminoglycoside phosphotransferase" evidence="1">
    <location>
        <begin position="65"/>
        <end position="289"/>
    </location>
</feature>
<dbReference type="OrthoDB" id="428260at2759"/>
<dbReference type="HOGENOM" id="CLU_072119_0_0_1"/>
<evidence type="ECO:0000313" key="2">
    <source>
        <dbReference type="EMBL" id="EED13998.1"/>
    </source>
</evidence>
<dbReference type="Proteomes" id="UP000001745">
    <property type="component" value="Unassembled WGS sequence"/>
</dbReference>
<name>B8MNA9_TALSN</name>
<dbReference type="GeneID" id="8099273"/>
<dbReference type="PANTHER" id="PTHR21310:SF15">
    <property type="entry name" value="AMINOGLYCOSIDE PHOSPHOTRANSFERASE DOMAIN-CONTAINING PROTEIN"/>
    <property type="match status" value="1"/>
</dbReference>
<dbReference type="InParanoid" id="B8MNA9"/>
<dbReference type="PANTHER" id="PTHR21310">
    <property type="entry name" value="AMINOGLYCOSIDE PHOSPHOTRANSFERASE-RELATED-RELATED"/>
    <property type="match status" value="1"/>
</dbReference>
<dbReference type="Gene3D" id="3.90.1200.10">
    <property type="match status" value="1"/>
</dbReference>
<dbReference type="InterPro" id="IPR011009">
    <property type="entry name" value="Kinase-like_dom_sf"/>
</dbReference>
<reference evidence="3" key="1">
    <citation type="journal article" date="2015" name="Genome Announc.">
        <title>Genome sequence of the AIDS-associated pathogen Penicillium marneffei (ATCC18224) and its near taxonomic relative Talaromyces stipitatus (ATCC10500).</title>
        <authorList>
            <person name="Nierman W.C."/>
            <person name="Fedorova-Abrams N.D."/>
            <person name="Andrianopoulos A."/>
        </authorList>
    </citation>
    <scope>NUCLEOTIDE SEQUENCE [LARGE SCALE GENOMIC DNA]</scope>
    <source>
        <strain evidence="3">ATCC 10500 / CBS 375.48 / QM 6759 / NRRL 1006</strain>
    </source>
</reference>
<dbReference type="EMBL" id="EQ962658">
    <property type="protein sequence ID" value="EED13998.1"/>
    <property type="molecule type" value="Genomic_DNA"/>
</dbReference>
<dbReference type="InterPro" id="IPR051678">
    <property type="entry name" value="AGP_Transferase"/>
</dbReference>